<sequence>MRAQGAQGAQETGKRLSKLPRPRVSLPIIVTCPPKSLAFDPNTAIQVSRIIVTDSRQTTWNVYCDSPPGVMLGDYLEWSAPIHPSLSLHLEDFPGHGDSPFSATSLLSVTQCLG</sequence>
<dbReference type="AlphaFoldDB" id="A0A0D0E6H3"/>
<reference evidence="1 2" key="1">
    <citation type="submission" date="2014-04" db="EMBL/GenBank/DDBJ databases">
        <authorList>
            <consortium name="DOE Joint Genome Institute"/>
            <person name="Kuo A."/>
            <person name="Kohler A."/>
            <person name="Jargeat P."/>
            <person name="Nagy L.G."/>
            <person name="Floudas D."/>
            <person name="Copeland A."/>
            <person name="Barry K.W."/>
            <person name="Cichocki N."/>
            <person name="Veneault-Fourrey C."/>
            <person name="LaButti K."/>
            <person name="Lindquist E.A."/>
            <person name="Lipzen A."/>
            <person name="Lundell T."/>
            <person name="Morin E."/>
            <person name="Murat C."/>
            <person name="Sun H."/>
            <person name="Tunlid A."/>
            <person name="Henrissat B."/>
            <person name="Grigoriev I.V."/>
            <person name="Hibbett D.S."/>
            <person name="Martin F."/>
            <person name="Nordberg H.P."/>
            <person name="Cantor M.N."/>
            <person name="Hua S.X."/>
        </authorList>
    </citation>
    <scope>NUCLEOTIDE SEQUENCE [LARGE SCALE GENOMIC DNA]</scope>
    <source>
        <strain evidence="1 2">Ve08.2h10</strain>
    </source>
</reference>
<organism evidence="1 2">
    <name type="scientific">Paxillus rubicundulus Ve08.2h10</name>
    <dbReference type="NCBI Taxonomy" id="930991"/>
    <lineage>
        <taxon>Eukaryota</taxon>
        <taxon>Fungi</taxon>
        <taxon>Dikarya</taxon>
        <taxon>Basidiomycota</taxon>
        <taxon>Agaricomycotina</taxon>
        <taxon>Agaricomycetes</taxon>
        <taxon>Agaricomycetidae</taxon>
        <taxon>Boletales</taxon>
        <taxon>Paxilineae</taxon>
        <taxon>Paxillaceae</taxon>
        <taxon>Paxillus</taxon>
    </lineage>
</organism>
<evidence type="ECO:0000313" key="1">
    <source>
        <dbReference type="EMBL" id="KIK93320.1"/>
    </source>
</evidence>
<name>A0A0D0E6H3_9AGAM</name>
<proteinExistence type="predicted"/>
<reference evidence="2" key="2">
    <citation type="submission" date="2015-01" db="EMBL/GenBank/DDBJ databases">
        <title>Evolutionary Origins and Diversification of the Mycorrhizal Mutualists.</title>
        <authorList>
            <consortium name="DOE Joint Genome Institute"/>
            <consortium name="Mycorrhizal Genomics Consortium"/>
            <person name="Kohler A."/>
            <person name="Kuo A."/>
            <person name="Nagy L.G."/>
            <person name="Floudas D."/>
            <person name="Copeland A."/>
            <person name="Barry K.W."/>
            <person name="Cichocki N."/>
            <person name="Veneault-Fourrey C."/>
            <person name="LaButti K."/>
            <person name="Lindquist E.A."/>
            <person name="Lipzen A."/>
            <person name="Lundell T."/>
            <person name="Morin E."/>
            <person name="Murat C."/>
            <person name="Riley R."/>
            <person name="Ohm R."/>
            <person name="Sun H."/>
            <person name="Tunlid A."/>
            <person name="Henrissat B."/>
            <person name="Grigoriev I.V."/>
            <person name="Hibbett D.S."/>
            <person name="Martin F."/>
        </authorList>
    </citation>
    <scope>NUCLEOTIDE SEQUENCE [LARGE SCALE GENOMIC DNA]</scope>
    <source>
        <strain evidence="2">Ve08.2h10</strain>
    </source>
</reference>
<protein>
    <submittedName>
        <fullName evidence="1">Uncharacterized protein</fullName>
    </submittedName>
</protein>
<dbReference type="EMBL" id="KN825195">
    <property type="protein sequence ID" value="KIK93320.1"/>
    <property type="molecule type" value="Genomic_DNA"/>
</dbReference>
<dbReference type="HOGENOM" id="CLU_2121826_0_0_1"/>
<evidence type="ECO:0000313" key="2">
    <source>
        <dbReference type="Proteomes" id="UP000054538"/>
    </source>
</evidence>
<accession>A0A0D0E6H3</accession>
<gene>
    <name evidence="1" type="ORF">PAXRUDRAFT_521964</name>
</gene>
<dbReference type="Proteomes" id="UP000054538">
    <property type="component" value="Unassembled WGS sequence"/>
</dbReference>
<dbReference type="InParanoid" id="A0A0D0E6H3"/>
<keyword evidence="2" id="KW-1185">Reference proteome</keyword>